<reference evidence="4" key="2">
    <citation type="submission" date="2023-05" db="EMBL/GenBank/DDBJ databases">
        <authorList>
            <consortium name="Lawrence Berkeley National Laboratory"/>
            <person name="Steindorff A."/>
            <person name="Hensen N."/>
            <person name="Bonometti L."/>
            <person name="Westerberg I."/>
            <person name="Brannstrom I.O."/>
            <person name="Guillou S."/>
            <person name="Cros-Aarteil S."/>
            <person name="Calhoun S."/>
            <person name="Haridas S."/>
            <person name="Kuo A."/>
            <person name="Mondo S."/>
            <person name="Pangilinan J."/>
            <person name="Riley R."/>
            <person name="Labutti K."/>
            <person name="Andreopoulos B."/>
            <person name="Lipzen A."/>
            <person name="Chen C."/>
            <person name="Yanf M."/>
            <person name="Daum C."/>
            <person name="Ng V."/>
            <person name="Clum A."/>
            <person name="Ohm R."/>
            <person name="Martin F."/>
            <person name="Silar P."/>
            <person name="Natvig D."/>
            <person name="Lalanne C."/>
            <person name="Gautier V."/>
            <person name="Ament-Velasquez S.L."/>
            <person name="Kruys A."/>
            <person name="Hutchinson M.I."/>
            <person name="Powell A.J."/>
            <person name="Barry K."/>
            <person name="Miller A.N."/>
            <person name="Grigoriev I.V."/>
            <person name="Debuchy R."/>
            <person name="Gladieux P."/>
            <person name="Thoren M.H."/>
            <person name="Johannesson H."/>
        </authorList>
    </citation>
    <scope>NUCLEOTIDE SEQUENCE</scope>
    <source>
        <strain evidence="4">PSN293</strain>
    </source>
</reference>
<comment type="caution">
    <text evidence="4">The sequence shown here is derived from an EMBL/GenBank/DDBJ whole genome shotgun (WGS) entry which is preliminary data.</text>
</comment>
<keyword evidence="5" id="KW-1185">Reference proteome</keyword>
<evidence type="ECO:0000313" key="4">
    <source>
        <dbReference type="EMBL" id="KAK4220336.1"/>
    </source>
</evidence>
<gene>
    <name evidence="4" type="ORF">QBC37DRAFT_408392</name>
</gene>
<dbReference type="InterPro" id="IPR050266">
    <property type="entry name" value="AB_hydrolase_sf"/>
</dbReference>
<evidence type="ECO:0000259" key="3">
    <source>
        <dbReference type="Pfam" id="PF00561"/>
    </source>
</evidence>
<evidence type="ECO:0000256" key="1">
    <source>
        <dbReference type="ARBA" id="ARBA00022801"/>
    </source>
</evidence>
<evidence type="ECO:0000256" key="2">
    <source>
        <dbReference type="SAM" id="SignalP"/>
    </source>
</evidence>
<dbReference type="SUPFAM" id="SSF53474">
    <property type="entry name" value="alpha/beta-Hydrolases"/>
    <property type="match status" value="1"/>
</dbReference>
<protein>
    <submittedName>
        <fullName evidence="4">Alpha/Beta hydrolase protein</fullName>
    </submittedName>
</protein>
<dbReference type="EMBL" id="MU858045">
    <property type="protein sequence ID" value="KAK4220336.1"/>
    <property type="molecule type" value="Genomic_DNA"/>
</dbReference>
<keyword evidence="2" id="KW-0732">Signal</keyword>
<feature type="chain" id="PRO_5042986165" evidence="2">
    <location>
        <begin position="19"/>
        <end position="303"/>
    </location>
</feature>
<dbReference type="PANTHER" id="PTHR43798:SF31">
    <property type="entry name" value="AB HYDROLASE SUPERFAMILY PROTEIN YCLE"/>
    <property type="match status" value="1"/>
</dbReference>
<keyword evidence="1 4" id="KW-0378">Hydrolase</keyword>
<feature type="signal peptide" evidence="2">
    <location>
        <begin position="1"/>
        <end position="18"/>
    </location>
</feature>
<organism evidence="4 5">
    <name type="scientific">Rhypophila decipiens</name>
    <dbReference type="NCBI Taxonomy" id="261697"/>
    <lineage>
        <taxon>Eukaryota</taxon>
        <taxon>Fungi</taxon>
        <taxon>Dikarya</taxon>
        <taxon>Ascomycota</taxon>
        <taxon>Pezizomycotina</taxon>
        <taxon>Sordariomycetes</taxon>
        <taxon>Sordariomycetidae</taxon>
        <taxon>Sordariales</taxon>
        <taxon>Naviculisporaceae</taxon>
        <taxon>Rhypophila</taxon>
    </lineage>
</organism>
<name>A0AAN6YLQ6_9PEZI</name>
<dbReference type="PRINTS" id="PR00412">
    <property type="entry name" value="EPOXHYDRLASE"/>
</dbReference>
<proteinExistence type="predicted"/>
<evidence type="ECO:0000313" key="5">
    <source>
        <dbReference type="Proteomes" id="UP001301769"/>
    </source>
</evidence>
<accession>A0AAN6YLQ6</accession>
<dbReference type="InterPro" id="IPR029058">
    <property type="entry name" value="AB_hydrolase_fold"/>
</dbReference>
<dbReference type="Proteomes" id="UP001301769">
    <property type="component" value="Unassembled WGS sequence"/>
</dbReference>
<dbReference type="Gene3D" id="3.40.50.1820">
    <property type="entry name" value="alpha/beta hydrolase"/>
    <property type="match status" value="1"/>
</dbReference>
<dbReference type="InterPro" id="IPR000639">
    <property type="entry name" value="Epox_hydrolase-like"/>
</dbReference>
<dbReference type="AlphaFoldDB" id="A0AAN6YLQ6"/>
<sequence>MRILHILTLAVQMMGVSATPAHQHGTAGTIKTGDGVNLVYNQTGPRNGQQILFITGWRQAQVEWKKQAEYFASAGFRVTTYDMRGHGDSEEPEFGYRISRFAADLNDVLNKLNLRKVTIVGHSMGCSVTWAWWDQYPESRHRASHLVLVDQAAVIAADPHWPAGQAEQLGSLFSPTAIYDLAADMANQLESLVRSMFTPSVSEADFQWVLAQNRKMTDAHSAALFVDHSFRDWRDVFPRITIPTLVIGGEVSVMPPAGIEWIAGQIPGAEKYIFSAAEKGSHFMFWENPTKFNSLVKSFITKK</sequence>
<dbReference type="GO" id="GO:0016787">
    <property type="term" value="F:hydrolase activity"/>
    <property type="evidence" value="ECO:0007669"/>
    <property type="project" value="UniProtKB-KW"/>
</dbReference>
<dbReference type="PANTHER" id="PTHR43798">
    <property type="entry name" value="MONOACYLGLYCEROL LIPASE"/>
    <property type="match status" value="1"/>
</dbReference>
<dbReference type="GO" id="GO:0016020">
    <property type="term" value="C:membrane"/>
    <property type="evidence" value="ECO:0007669"/>
    <property type="project" value="TreeGrafter"/>
</dbReference>
<dbReference type="Pfam" id="PF00561">
    <property type="entry name" value="Abhydrolase_1"/>
    <property type="match status" value="1"/>
</dbReference>
<feature type="domain" description="AB hydrolase-1" evidence="3">
    <location>
        <begin position="51"/>
        <end position="289"/>
    </location>
</feature>
<dbReference type="InterPro" id="IPR000073">
    <property type="entry name" value="AB_hydrolase_1"/>
</dbReference>
<reference evidence="4" key="1">
    <citation type="journal article" date="2023" name="Mol. Phylogenet. Evol.">
        <title>Genome-scale phylogeny and comparative genomics of the fungal order Sordariales.</title>
        <authorList>
            <person name="Hensen N."/>
            <person name="Bonometti L."/>
            <person name="Westerberg I."/>
            <person name="Brannstrom I.O."/>
            <person name="Guillou S."/>
            <person name="Cros-Aarteil S."/>
            <person name="Calhoun S."/>
            <person name="Haridas S."/>
            <person name="Kuo A."/>
            <person name="Mondo S."/>
            <person name="Pangilinan J."/>
            <person name="Riley R."/>
            <person name="LaButti K."/>
            <person name="Andreopoulos B."/>
            <person name="Lipzen A."/>
            <person name="Chen C."/>
            <person name="Yan M."/>
            <person name="Daum C."/>
            <person name="Ng V."/>
            <person name="Clum A."/>
            <person name="Steindorff A."/>
            <person name="Ohm R.A."/>
            <person name="Martin F."/>
            <person name="Silar P."/>
            <person name="Natvig D.O."/>
            <person name="Lalanne C."/>
            <person name="Gautier V."/>
            <person name="Ament-Velasquez S.L."/>
            <person name="Kruys A."/>
            <person name="Hutchinson M.I."/>
            <person name="Powell A.J."/>
            <person name="Barry K."/>
            <person name="Miller A.N."/>
            <person name="Grigoriev I.V."/>
            <person name="Debuchy R."/>
            <person name="Gladieux P."/>
            <person name="Hiltunen Thoren M."/>
            <person name="Johannesson H."/>
        </authorList>
    </citation>
    <scope>NUCLEOTIDE SEQUENCE</scope>
    <source>
        <strain evidence="4">PSN293</strain>
    </source>
</reference>